<dbReference type="PANTHER" id="PTHR10584">
    <property type="entry name" value="SUGAR KINASE"/>
    <property type="match status" value="1"/>
</dbReference>
<evidence type="ECO:0000313" key="5">
    <source>
        <dbReference type="Proteomes" id="UP000594042"/>
    </source>
</evidence>
<evidence type="ECO:0000313" key="4">
    <source>
        <dbReference type="EMBL" id="BCI64552.1"/>
    </source>
</evidence>
<dbReference type="PANTHER" id="PTHR10584:SF166">
    <property type="entry name" value="RIBOKINASE"/>
    <property type="match status" value="1"/>
</dbReference>
<dbReference type="RefSeq" id="WP_021929716.1">
    <property type="nucleotide sequence ID" value="NZ_AP023322.1"/>
</dbReference>
<organism evidence="4 5">
    <name type="scientific">Coprobacter secundus subsp. similis</name>
    <dbReference type="NCBI Taxonomy" id="2751153"/>
    <lineage>
        <taxon>Bacteria</taxon>
        <taxon>Pseudomonadati</taxon>
        <taxon>Bacteroidota</taxon>
        <taxon>Bacteroidia</taxon>
        <taxon>Bacteroidales</taxon>
        <taxon>Barnesiellaceae</taxon>
        <taxon>Coprobacter</taxon>
    </lineage>
</organism>
<protein>
    <submittedName>
        <fullName evidence="4">Adenosine kinase</fullName>
    </submittedName>
</protein>
<sequence length="333" mass="36700">MRKGIISAGNWLVDFVKIIEKYPAPGNLITIESTETGLGGCAHNVLVDLAHLHTDIPLYAAGCIGDDPNGEYVLNEIEKYNIDKSYMKIVPHTPTAYTDVMAEKGGRSRTYFHCRGANAQLDIEHIDTIDTNAKIFHLGYLLLLDKLDAEDPQYKVKAARILDKLQKKGYKTSVDVVSEESNRFSRIITPCLPFTDYLIINEVEAAQCTGIPTRTSQNTVIIENIKNAAQQLLDNGVKELVTIHFPEGGYAINKNGNSIFVPSFPIPPQHIVSTVGAGDAFCSGMLYAIHEEYSLKESLLFASACAYFNLRNATCTGGAPTLDEVTKFLENHK</sequence>
<reference evidence="5" key="1">
    <citation type="submission" date="2020-07" db="EMBL/GenBank/DDBJ databases">
        <title>Complete genome sequencing of Coprobacter sp. strain 2CBH44.</title>
        <authorList>
            <person name="Sakamoto M."/>
            <person name="Murakami T."/>
            <person name="Mori H."/>
        </authorList>
    </citation>
    <scope>NUCLEOTIDE SEQUENCE [LARGE SCALE GENOMIC DNA]</scope>
    <source>
        <strain evidence="5">2CBH44</strain>
    </source>
</reference>
<gene>
    <name evidence="4" type="ORF">Cop2CBH44_29050</name>
</gene>
<evidence type="ECO:0000256" key="2">
    <source>
        <dbReference type="ARBA" id="ARBA00022777"/>
    </source>
</evidence>
<dbReference type="EMBL" id="AP023322">
    <property type="protein sequence ID" value="BCI64552.1"/>
    <property type="molecule type" value="Genomic_DNA"/>
</dbReference>
<dbReference type="PROSITE" id="PS00584">
    <property type="entry name" value="PFKB_KINASES_2"/>
    <property type="match status" value="1"/>
</dbReference>
<keyword evidence="5" id="KW-1185">Reference proteome</keyword>
<dbReference type="InterPro" id="IPR011611">
    <property type="entry name" value="PfkB_dom"/>
</dbReference>
<feature type="domain" description="Carbohydrate kinase PfkB" evidence="3">
    <location>
        <begin position="9"/>
        <end position="321"/>
    </location>
</feature>
<dbReference type="Pfam" id="PF00294">
    <property type="entry name" value="PfkB"/>
    <property type="match status" value="1"/>
</dbReference>
<proteinExistence type="predicted"/>
<accession>A0A7G1I0G8</accession>
<dbReference type="GO" id="GO:0016301">
    <property type="term" value="F:kinase activity"/>
    <property type="evidence" value="ECO:0007669"/>
    <property type="project" value="UniProtKB-KW"/>
</dbReference>
<dbReference type="GO" id="GO:0005829">
    <property type="term" value="C:cytosol"/>
    <property type="evidence" value="ECO:0007669"/>
    <property type="project" value="TreeGrafter"/>
</dbReference>
<name>A0A7G1I0G8_9BACT</name>
<keyword evidence="2 4" id="KW-0418">Kinase</keyword>
<evidence type="ECO:0000259" key="3">
    <source>
        <dbReference type="Pfam" id="PF00294"/>
    </source>
</evidence>
<keyword evidence="1" id="KW-0808">Transferase</keyword>
<dbReference type="AlphaFoldDB" id="A0A7G1I0G8"/>
<dbReference type="Proteomes" id="UP000594042">
    <property type="component" value="Chromosome"/>
</dbReference>
<dbReference type="InterPro" id="IPR029056">
    <property type="entry name" value="Ribokinase-like"/>
</dbReference>
<dbReference type="Gene3D" id="3.40.1190.20">
    <property type="match status" value="1"/>
</dbReference>
<dbReference type="InterPro" id="IPR002173">
    <property type="entry name" value="Carboh/pur_kinase_PfkB_CS"/>
</dbReference>
<dbReference type="SUPFAM" id="SSF53613">
    <property type="entry name" value="Ribokinase-like"/>
    <property type="match status" value="1"/>
</dbReference>
<dbReference type="KEGG" id="copr:Cop2CBH44_29050"/>
<evidence type="ECO:0000256" key="1">
    <source>
        <dbReference type="ARBA" id="ARBA00022679"/>
    </source>
</evidence>